<proteinExistence type="predicted"/>
<accession>D2B8H5</accession>
<dbReference type="AlphaFoldDB" id="D2B8H5"/>
<reference evidence="1 2" key="1">
    <citation type="journal article" date="2010" name="Stand. Genomic Sci.">
        <title>Complete genome sequence of Streptosporangium roseum type strain (NI 9100).</title>
        <authorList>
            <person name="Nolan M."/>
            <person name="Sikorski J."/>
            <person name="Jando M."/>
            <person name="Lucas S."/>
            <person name="Lapidus A."/>
            <person name="Glavina Del Rio T."/>
            <person name="Chen F."/>
            <person name="Tice H."/>
            <person name="Pitluck S."/>
            <person name="Cheng J.F."/>
            <person name="Chertkov O."/>
            <person name="Sims D."/>
            <person name="Meincke L."/>
            <person name="Brettin T."/>
            <person name="Han C."/>
            <person name="Detter J.C."/>
            <person name="Bruce D."/>
            <person name="Goodwin L."/>
            <person name="Land M."/>
            <person name="Hauser L."/>
            <person name="Chang Y.J."/>
            <person name="Jeffries C.D."/>
            <person name="Ivanova N."/>
            <person name="Mavromatis K."/>
            <person name="Mikhailova N."/>
            <person name="Chen A."/>
            <person name="Palaniappan K."/>
            <person name="Chain P."/>
            <person name="Rohde M."/>
            <person name="Goker M."/>
            <person name="Bristow J."/>
            <person name="Eisen J.A."/>
            <person name="Markowitz V."/>
            <person name="Hugenholtz P."/>
            <person name="Kyrpides N.C."/>
            <person name="Klenk H.P."/>
        </authorList>
    </citation>
    <scope>NUCLEOTIDE SEQUENCE [LARGE SCALE GENOMIC DNA]</scope>
    <source>
        <strain evidence="2">ATCC 12428 / DSM 43021 / JCM 3005 / NI 9100</strain>
    </source>
</reference>
<protein>
    <submittedName>
        <fullName evidence="1">Uncharacterized protein</fullName>
    </submittedName>
</protein>
<dbReference type="HOGENOM" id="CLU_3158453_0_0_11"/>
<dbReference type="Proteomes" id="UP000002029">
    <property type="component" value="Chromosome"/>
</dbReference>
<evidence type="ECO:0000313" key="2">
    <source>
        <dbReference type="Proteomes" id="UP000002029"/>
    </source>
</evidence>
<gene>
    <name evidence="1" type="ordered locus">Sros_4985</name>
</gene>
<dbReference type="KEGG" id="sro:Sros_4985"/>
<dbReference type="EMBL" id="CP001814">
    <property type="protein sequence ID" value="ACZ87785.1"/>
    <property type="molecule type" value="Genomic_DNA"/>
</dbReference>
<dbReference type="STRING" id="479432.Sros_4985"/>
<name>D2B8H5_STRRD</name>
<keyword evidence="2" id="KW-1185">Reference proteome</keyword>
<evidence type="ECO:0000313" key="1">
    <source>
        <dbReference type="EMBL" id="ACZ87785.1"/>
    </source>
</evidence>
<sequence>MASQRGVSSCHESWPAVYALFRRLQRDGSWQRILTALRAVADAAGRIG</sequence>
<organism evidence="1 2">
    <name type="scientific">Streptosporangium roseum (strain ATCC 12428 / DSM 43021 / JCM 3005 / KCTC 9067 / NCIMB 10171 / NRRL 2505 / NI 9100)</name>
    <dbReference type="NCBI Taxonomy" id="479432"/>
    <lineage>
        <taxon>Bacteria</taxon>
        <taxon>Bacillati</taxon>
        <taxon>Actinomycetota</taxon>
        <taxon>Actinomycetes</taxon>
        <taxon>Streptosporangiales</taxon>
        <taxon>Streptosporangiaceae</taxon>
        <taxon>Streptosporangium</taxon>
    </lineage>
</organism>